<dbReference type="CDD" id="cd08253">
    <property type="entry name" value="zeta_crystallin"/>
    <property type="match status" value="1"/>
</dbReference>
<dbReference type="STRING" id="215743.ROSMUCSMR3_01102"/>
<keyword evidence="3" id="KW-0560">Oxidoreductase</keyword>
<comment type="caution">
    <text evidence="3">The sequence shown here is derived from an EMBL/GenBank/DDBJ whole genome shotgun (WGS) entry which is preliminary data.</text>
</comment>
<dbReference type="Pfam" id="PF08240">
    <property type="entry name" value="ADH_N"/>
    <property type="match status" value="1"/>
</dbReference>
<proteinExistence type="predicted"/>
<dbReference type="Gene3D" id="3.90.180.10">
    <property type="entry name" value="Medium-chain alcohol dehydrogenases, catalytic domain"/>
    <property type="match status" value="1"/>
</dbReference>
<evidence type="ECO:0000313" key="4">
    <source>
        <dbReference type="Proteomes" id="UP000030021"/>
    </source>
</evidence>
<dbReference type="SUPFAM" id="SSF51735">
    <property type="entry name" value="NAD(P)-binding Rossmann-fold domains"/>
    <property type="match status" value="1"/>
</dbReference>
<evidence type="ECO:0000313" key="3">
    <source>
        <dbReference type="EMBL" id="KGM88302.1"/>
    </source>
</evidence>
<dbReference type="PANTHER" id="PTHR44154:SF1">
    <property type="entry name" value="QUINONE OXIDOREDUCTASE"/>
    <property type="match status" value="1"/>
</dbReference>
<keyword evidence="1" id="KW-0521">NADP</keyword>
<dbReference type="EC" id="1.6.5.5" evidence="3"/>
<organism evidence="3 4">
    <name type="scientific">Roseovarius mucosus DSM 17069</name>
    <dbReference type="NCBI Taxonomy" id="1288298"/>
    <lineage>
        <taxon>Bacteria</taxon>
        <taxon>Pseudomonadati</taxon>
        <taxon>Pseudomonadota</taxon>
        <taxon>Alphaproteobacteria</taxon>
        <taxon>Rhodobacterales</taxon>
        <taxon>Roseobacteraceae</taxon>
        <taxon>Roseovarius</taxon>
    </lineage>
</organism>
<evidence type="ECO:0000259" key="2">
    <source>
        <dbReference type="SMART" id="SM00829"/>
    </source>
</evidence>
<dbReference type="Gene3D" id="3.40.50.720">
    <property type="entry name" value="NAD(P)-binding Rossmann-like Domain"/>
    <property type="match status" value="1"/>
</dbReference>
<dbReference type="HOGENOM" id="CLU_026673_3_1_5"/>
<dbReference type="PANTHER" id="PTHR44154">
    <property type="entry name" value="QUINONE OXIDOREDUCTASE"/>
    <property type="match status" value="1"/>
</dbReference>
<dbReference type="InterPro" id="IPR020843">
    <property type="entry name" value="ER"/>
</dbReference>
<dbReference type="InterPro" id="IPR013154">
    <property type="entry name" value="ADH-like_N"/>
</dbReference>
<protein>
    <submittedName>
        <fullName evidence="3">NADPH:quinone reductase</fullName>
        <ecNumber evidence="3">1.6.5.5</ecNumber>
    </submittedName>
</protein>
<dbReference type="RefSeq" id="WP_037273012.1">
    <property type="nucleotide sequence ID" value="NZ_KN293979.1"/>
</dbReference>
<dbReference type="SUPFAM" id="SSF50129">
    <property type="entry name" value="GroES-like"/>
    <property type="match status" value="1"/>
</dbReference>
<name>A0A0A0HKE1_9RHOB</name>
<feature type="domain" description="Enoyl reductase (ER)" evidence="2">
    <location>
        <begin position="13"/>
        <end position="326"/>
    </location>
</feature>
<evidence type="ECO:0000256" key="1">
    <source>
        <dbReference type="ARBA" id="ARBA00022857"/>
    </source>
</evidence>
<dbReference type="InterPro" id="IPR013149">
    <property type="entry name" value="ADH-like_C"/>
</dbReference>
<dbReference type="EMBL" id="AONH01000010">
    <property type="protein sequence ID" value="KGM88302.1"/>
    <property type="molecule type" value="Genomic_DNA"/>
</dbReference>
<dbReference type="InterPro" id="IPR036291">
    <property type="entry name" value="NAD(P)-bd_dom_sf"/>
</dbReference>
<dbReference type="Proteomes" id="UP000030021">
    <property type="component" value="Unassembled WGS sequence"/>
</dbReference>
<dbReference type="eggNOG" id="COG0604">
    <property type="taxonomic scope" value="Bacteria"/>
</dbReference>
<dbReference type="InterPro" id="IPR011032">
    <property type="entry name" value="GroES-like_sf"/>
</dbReference>
<dbReference type="AlphaFoldDB" id="A0A0A0HKE1"/>
<dbReference type="InterPro" id="IPR051603">
    <property type="entry name" value="Zinc-ADH_QOR/CCCR"/>
</dbReference>
<reference evidence="3 4" key="1">
    <citation type="submission" date="2013-01" db="EMBL/GenBank/DDBJ databases">
        <authorList>
            <person name="Fiebig A."/>
            <person name="Goeker M."/>
            <person name="Klenk H.-P.P."/>
        </authorList>
    </citation>
    <scope>NUCLEOTIDE SEQUENCE [LARGE SCALE GENOMIC DNA]</scope>
    <source>
        <strain evidence="3 4">DSM 17069</strain>
    </source>
</reference>
<dbReference type="Pfam" id="PF00107">
    <property type="entry name" value="ADH_zinc_N"/>
    <property type="match status" value="1"/>
</dbReference>
<dbReference type="OrthoDB" id="7355832at2"/>
<dbReference type="SMART" id="SM00829">
    <property type="entry name" value="PKS_ER"/>
    <property type="match status" value="1"/>
</dbReference>
<accession>A0A0A0HKE1</accession>
<gene>
    <name evidence="3" type="ORF">rosmuc_02000</name>
</gene>
<dbReference type="PATRIC" id="fig|1288298.3.peg.2016"/>
<sequence length="329" mass="33644">MRAVSYTRFGAPGDVLELSELETPAPEAGEVLVRLHVSGVNPSDAKARAGNRPGVTKPAYPRIIPHSDGAGVIAAVGTGVNPGRIGQRVWVWNGQWQRSHGTAADFIALPAEQAVPLPEGVSFDVGATLGIPGLTAAQTVFGGGDVAGQTLLISGGAGAVGHNAVQLAHAAGAEVIATCSAPAMERVRAAGARHVFDYADPDLAAQIMAATAGRGVARAIEVEFGQNAALLAEVMAPNGTIAAYGSGKDMAPTLPFGPYLFKALKIDITLIYILPWPAREAAIARLHAALEAGTLRPEIAMRLPMADCAAAHEAVMTPGRAGAVLLDIG</sequence>
<dbReference type="GO" id="GO:0003960">
    <property type="term" value="F:quinone reductase (NADPH) activity"/>
    <property type="evidence" value="ECO:0007669"/>
    <property type="project" value="UniProtKB-EC"/>
</dbReference>